<dbReference type="Proteomes" id="UP000252884">
    <property type="component" value="Unassembled WGS sequence"/>
</dbReference>
<dbReference type="SUPFAM" id="SSF55347">
    <property type="entry name" value="Glyceraldehyde-3-phosphate dehydrogenase-like, C-terminal domain"/>
    <property type="match status" value="1"/>
</dbReference>
<dbReference type="Pfam" id="PF22725">
    <property type="entry name" value="GFO_IDH_MocA_C3"/>
    <property type="match status" value="1"/>
</dbReference>
<protein>
    <submittedName>
        <fullName evidence="3">Putative dehydrogenase</fullName>
    </submittedName>
</protein>
<evidence type="ECO:0000259" key="1">
    <source>
        <dbReference type="Pfam" id="PF01408"/>
    </source>
</evidence>
<gene>
    <name evidence="3" type="ORF">DES41_11613</name>
</gene>
<name>A0A368XA41_9BURK</name>
<keyword evidence="4" id="KW-1185">Reference proteome</keyword>
<dbReference type="GO" id="GO:0000166">
    <property type="term" value="F:nucleotide binding"/>
    <property type="evidence" value="ECO:0007669"/>
    <property type="project" value="InterPro"/>
</dbReference>
<feature type="domain" description="GFO/IDH/MocA-like oxidoreductase" evidence="2">
    <location>
        <begin position="130"/>
        <end position="251"/>
    </location>
</feature>
<dbReference type="AlphaFoldDB" id="A0A368XA41"/>
<accession>A0A368XA41</accession>
<dbReference type="RefSeq" id="WP_114472398.1">
    <property type="nucleotide sequence ID" value="NZ_QPJK01000016.1"/>
</dbReference>
<dbReference type="InterPro" id="IPR052515">
    <property type="entry name" value="Gfo/Idh/MocA_Oxidoreductase"/>
</dbReference>
<dbReference type="Gene3D" id="3.30.360.10">
    <property type="entry name" value="Dihydrodipicolinate Reductase, domain 2"/>
    <property type="match status" value="1"/>
</dbReference>
<dbReference type="InterPro" id="IPR055170">
    <property type="entry name" value="GFO_IDH_MocA-like_dom"/>
</dbReference>
<dbReference type="SUPFAM" id="SSF51735">
    <property type="entry name" value="NAD(P)-binding Rossmann-fold domains"/>
    <property type="match status" value="1"/>
</dbReference>
<dbReference type="OrthoDB" id="9793050at2"/>
<dbReference type="Pfam" id="PF01408">
    <property type="entry name" value="GFO_IDH_MocA"/>
    <property type="match status" value="1"/>
</dbReference>
<sequence>MRVAIIGAGVAAPPHLRSLHDLRDRAEVAWAWGRDLQRLAAAGLPAGTRTTTRLEDVLEDQSVGAALVLTPPHTHLEIVERLAAAGKHVLVEKPVELTLARAEALVAACARHGVRLAVMLQHRASPAALQLADLIRSGSLGALTGASATVRWWRPQSYYDQPGRGTMARDGGGVLMTQAIHTLDLLLHLVGTPQRVLGLAATSPVHRMETEDQAAALLHWENGAIGVLDATTAAYPGYPERIALNFTQGTATLEAGALVVEQPGAETLRVGQAQASGSGANLMGFDHAGHRAVIADFLDAIAERRAPLTDGASALAVQRLIEAVLRSSTEGVAVRW</sequence>
<dbReference type="EMBL" id="QPJK01000016">
    <property type="protein sequence ID" value="RCW64106.1"/>
    <property type="molecule type" value="Genomic_DNA"/>
</dbReference>
<organism evidence="3 4">
    <name type="scientific">Pseudorhodoferax soli</name>
    <dbReference type="NCBI Taxonomy" id="545864"/>
    <lineage>
        <taxon>Bacteria</taxon>
        <taxon>Pseudomonadati</taxon>
        <taxon>Pseudomonadota</taxon>
        <taxon>Betaproteobacteria</taxon>
        <taxon>Burkholderiales</taxon>
        <taxon>Comamonadaceae</taxon>
    </lineage>
</organism>
<dbReference type="InterPro" id="IPR036291">
    <property type="entry name" value="NAD(P)-bd_dom_sf"/>
</dbReference>
<evidence type="ECO:0000313" key="4">
    <source>
        <dbReference type="Proteomes" id="UP000252884"/>
    </source>
</evidence>
<dbReference type="PANTHER" id="PTHR43249:SF1">
    <property type="entry name" value="D-GLUCOSIDE 3-DEHYDROGENASE"/>
    <property type="match status" value="1"/>
</dbReference>
<feature type="domain" description="Gfo/Idh/MocA-like oxidoreductase N-terminal" evidence="1">
    <location>
        <begin position="1"/>
        <end position="118"/>
    </location>
</feature>
<proteinExistence type="predicted"/>
<evidence type="ECO:0000259" key="2">
    <source>
        <dbReference type="Pfam" id="PF22725"/>
    </source>
</evidence>
<comment type="caution">
    <text evidence="3">The sequence shown here is derived from an EMBL/GenBank/DDBJ whole genome shotgun (WGS) entry which is preliminary data.</text>
</comment>
<reference evidence="3 4" key="1">
    <citation type="submission" date="2018-07" db="EMBL/GenBank/DDBJ databases">
        <title>Genomic Encyclopedia of Type Strains, Phase IV (KMG-IV): sequencing the most valuable type-strain genomes for metagenomic binning, comparative biology and taxonomic classification.</title>
        <authorList>
            <person name="Goeker M."/>
        </authorList>
    </citation>
    <scope>NUCLEOTIDE SEQUENCE [LARGE SCALE GENOMIC DNA]</scope>
    <source>
        <strain evidence="3 4">DSM 21634</strain>
    </source>
</reference>
<evidence type="ECO:0000313" key="3">
    <source>
        <dbReference type="EMBL" id="RCW64106.1"/>
    </source>
</evidence>
<dbReference type="PANTHER" id="PTHR43249">
    <property type="entry name" value="UDP-N-ACETYL-2-AMINO-2-DEOXY-D-GLUCURONATE OXIDASE"/>
    <property type="match status" value="1"/>
</dbReference>
<dbReference type="Gene3D" id="3.40.50.720">
    <property type="entry name" value="NAD(P)-binding Rossmann-like Domain"/>
    <property type="match status" value="1"/>
</dbReference>
<dbReference type="InterPro" id="IPR000683">
    <property type="entry name" value="Gfo/Idh/MocA-like_OxRdtase_N"/>
</dbReference>